<keyword evidence="2" id="KW-1185">Reference proteome</keyword>
<dbReference type="EMBL" id="AXUN02000235">
    <property type="protein sequence ID" value="ETA78956.1"/>
    <property type="molecule type" value="Genomic_DNA"/>
</dbReference>
<dbReference type="STRING" id="994573.T472_0219555"/>
<accession>V7I0Z1</accession>
<name>V7I0Z1_9CLOT</name>
<dbReference type="AlphaFoldDB" id="V7I0Z1"/>
<proteinExistence type="predicted"/>
<comment type="caution">
    <text evidence="1">The sequence shown here is derived from an EMBL/GenBank/DDBJ whole genome shotgun (WGS) entry which is preliminary data.</text>
</comment>
<reference evidence="1 2" key="1">
    <citation type="journal article" date="2014" name="Genome Announc.">
        <title>Genome Sequence of Youngiibacter fragilis, the Type Strain of the Genus Youngiibacter.</title>
        <authorList>
            <person name="Wawrik C.B."/>
            <person name="Callaghan A.V."/>
            <person name="Stamps B.W."/>
            <person name="Wawrik B."/>
        </authorList>
    </citation>
    <scope>NUCLEOTIDE SEQUENCE [LARGE SCALE GENOMIC DNA]</scope>
    <source>
        <strain evidence="1 2">232.1</strain>
    </source>
</reference>
<gene>
    <name evidence="1" type="ORF">T472_0219555</name>
</gene>
<dbReference type="Proteomes" id="UP000017747">
    <property type="component" value="Unassembled WGS sequence"/>
</dbReference>
<organism evidence="1 2">
    <name type="scientific">Youngiibacter fragilis 232.1</name>
    <dbReference type="NCBI Taxonomy" id="994573"/>
    <lineage>
        <taxon>Bacteria</taxon>
        <taxon>Bacillati</taxon>
        <taxon>Bacillota</taxon>
        <taxon>Clostridia</taxon>
        <taxon>Eubacteriales</taxon>
        <taxon>Clostridiaceae</taxon>
        <taxon>Youngiibacter</taxon>
    </lineage>
</organism>
<evidence type="ECO:0000313" key="1">
    <source>
        <dbReference type="EMBL" id="ETA78956.1"/>
    </source>
</evidence>
<protein>
    <submittedName>
        <fullName evidence="1">Uncharacterized protein</fullName>
    </submittedName>
</protein>
<sequence>MFDISIIPVIRLHLHKNLGKMLLWIPVPENGFSLINYAVAAWVPYMKRDKNDILKSKYSDYWAKASYGHRRS</sequence>
<evidence type="ECO:0000313" key="2">
    <source>
        <dbReference type="Proteomes" id="UP000017747"/>
    </source>
</evidence>